<proteinExistence type="predicted"/>
<gene>
    <name evidence="3" type="ORF">SPIL2461_LOCUS17671</name>
</gene>
<reference evidence="3" key="1">
    <citation type="submission" date="2021-02" db="EMBL/GenBank/DDBJ databases">
        <authorList>
            <person name="Dougan E. K."/>
            <person name="Rhodes N."/>
            <person name="Thang M."/>
            <person name="Chan C."/>
        </authorList>
    </citation>
    <scope>NUCLEOTIDE SEQUENCE</scope>
</reference>
<accession>A0A812VZR7</accession>
<comment type="caution">
    <text evidence="3">The sequence shown here is derived from an EMBL/GenBank/DDBJ whole genome shotgun (WGS) entry which is preliminary data.</text>
</comment>
<evidence type="ECO:0000256" key="2">
    <source>
        <dbReference type="SAM" id="SignalP"/>
    </source>
</evidence>
<keyword evidence="2" id="KW-0732">Signal</keyword>
<keyword evidence="1" id="KW-0472">Membrane</keyword>
<evidence type="ECO:0008006" key="5">
    <source>
        <dbReference type="Google" id="ProtNLM"/>
    </source>
</evidence>
<keyword evidence="1" id="KW-0812">Transmembrane</keyword>
<keyword evidence="1" id="KW-1133">Transmembrane helix</keyword>
<feature type="transmembrane region" description="Helical" evidence="1">
    <location>
        <begin position="12"/>
        <end position="36"/>
    </location>
</feature>
<dbReference type="Proteomes" id="UP000649617">
    <property type="component" value="Unassembled WGS sequence"/>
</dbReference>
<dbReference type="AlphaFoldDB" id="A0A812VZR7"/>
<keyword evidence="4" id="KW-1185">Reference proteome</keyword>
<evidence type="ECO:0000313" key="3">
    <source>
        <dbReference type="EMBL" id="CAE7656840.1"/>
    </source>
</evidence>
<feature type="non-terminal residue" evidence="3">
    <location>
        <position position="78"/>
    </location>
</feature>
<evidence type="ECO:0000256" key="1">
    <source>
        <dbReference type="SAM" id="Phobius"/>
    </source>
</evidence>
<feature type="signal peptide" evidence="2">
    <location>
        <begin position="1"/>
        <end position="21"/>
    </location>
</feature>
<feature type="chain" id="PRO_5032769149" description="Amino acid transporter transmembrane domain-containing protein" evidence="2">
    <location>
        <begin position="22"/>
        <end position="78"/>
    </location>
</feature>
<feature type="transmembrane region" description="Helical" evidence="1">
    <location>
        <begin position="48"/>
        <end position="70"/>
    </location>
</feature>
<protein>
    <recommendedName>
        <fullName evidence="5">Amino acid transporter transmembrane domain-containing protein</fullName>
    </recommendedName>
</protein>
<dbReference type="EMBL" id="CAJNIZ010043305">
    <property type="protein sequence ID" value="CAE7656840.1"/>
    <property type="molecule type" value="Genomic_DNA"/>
</dbReference>
<sequence>VAALFAKQAALLLNILGCTMCSNIAFTMPVACYWQLSRQSRRLPWYEKACLAFLFFMGVSLSIVGVFSFARAQSLHPA</sequence>
<name>A0A812VZR7_SYMPI</name>
<evidence type="ECO:0000313" key="4">
    <source>
        <dbReference type="Proteomes" id="UP000649617"/>
    </source>
</evidence>
<organism evidence="3 4">
    <name type="scientific">Symbiodinium pilosum</name>
    <name type="common">Dinoflagellate</name>
    <dbReference type="NCBI Taxonomy" id="2952"/>
    <lineage>
        <taxon>Eukaryota</taxon>
        <taxon>Sar</taxon>
        <taxon>Alveolata</taxon>
        <taxon>Dinophyceae</taxon>
        <taxon>Suessiales</taxon>
        <taxon>Symbiodiniaceae</taxon>
        <taxon>Symbiodinium</taxon>
    </lineage>
</organism>